<name>A0A9N8PT83_9PEZI</name>
<organism evidence="2 3">
    <name type="scientific">Aureobasidium uvarum</name>
    <dbReference type="NCBI Taxonomy" id="2773716"/>
    <lineage>
        <taxon>Eukaryota</taxon>
        <taxon>Fungi</taxon>
        <taxon>Dikarya</taxon>
        <taxon>Ascomycota</taxon>
        <taxon>Pezizomycotina</taxon>
        <taxon>Dothideomycetes</taxon>
        <taxon>Dothideomycetidae</taxon>
        <taxon>Dothideales</taxon>
        <taxon>Saccotheciaceae</taxon>
        <taxon>Aureobasidium</taxon>
    </lineage>
</organism>
<sequence length="264" mass="30212">MPQPCSLMELPRELRDMIYTNVFSFAHSTDQSIARQHESHCGAEDPIIVRLSTISFNWLDLMRTNGLVADEMRQLYHMSSCHKSAADQTWSAQLTLNNDEYALTWTSLPCPSSCVRHLSIDFKINLTLSKFGHWDNDSKDKPGNIFKALLELLNQIARHGPNITVTETLRQSITFETLSLKIWFTDEEKPYLTPSGPESIYILGYGKRRLYSRLIEDIITACGNRLLEETVRNISIQGPKSLESPKTDITIAHSDDRHEKTERD</sequence>
<comment type="caution">
    <text evidence="2">The sequence shown here is derived from an EMBL/GenBank/DDBJ whole genome shotgun (WGS) entry which is preliminary data.</text>
</comment>
<feature type="region of interest" description="Disordered" evidence="1">
    <location>
        <begin position="244"/>
        <end position="264"/>
    </location>
</feature>
<protein>
    <submittedName>
        <fullName evidence="2">Uncharacterized protein</fullName>
    </submittedName>
</protein>
<dbReference type="EMBL" id="CAINUL010000005">
    <property type="protein sequence ID" value="CAD0109952.1"/>
    <property type="molecule type" value="Genomic_DNA"/>
</dbReference>
<keyword evidence="3" id="KW-1185">Reference proteome</keyword>
<evidence type="ECO:0000313" key="2">
    <source>
        <dbReference type="EMBL" id="CAD0109952.1"/>
    </source>
</evidence>
<dbReference type="OrthoDB" id="2823490at2759"/>
<evidence type="ECO:0000256" key="1">
    <source>
        <dbReference type="SAM" id="MobiDB-lite"/>
    </source>
</evidence>
<reference evidence="2" key="1">
    <citation type="submission" date="2020-06" db="EMBL/GenBank/DDBJ databases">
        <authorList>
            <person name="Onetto C."/>
        </authorList>
    </citation>
    <scope>NUCLEOTIDE SEQUENCE</scope>
</reference>
<evidence type="ECO:0000313" key="3">
    <source>
        <dbReference type="Proteomes" id="UP000745764"/>
    </source>
</evidence>
<gene>
    <name evidence="2" type="ORF">AWRI4620_LOCUS4207</name>
</gene>
<dbReference type="AlphaFoldDB" id="A0A9N8PT83"/>
<proteinExistence type="predicted"/>
<accession>A0A9N8PT83</accession>
<feature type="compositionally biased region" description="Basic and acidic residues" evidence="1">
    <location>
        <begin position="253"/>
        <end position="264"/>
    </location>
</feature>
<dbReference type="Proteomes" id="UP000745764">
    <property type="component" value="Unassembled WGS sequence"/>
</dbReference>